<evidence type="ECO:0000313" key="1">
    <source>
        <dbReference type="EMBL" id="GAG91694.1"/>
    </source>
</evidence>
<reference evidence="1" key="1">
    <citation type="journal article" date="2014" name="Front. Microbiol.">
        <title>High frequency of phylogenetically diverse reductive dehalogenase-homologous genes in deep subseafloor sedimentary metagenomes.</title>
        <authorList>
            <person name="Kawai M."/>
            <person name="Futagami T."/>
            <person name="Toyoda A."/>
            <person name="Takaki Y."/>
            <person name="Nishi S."/>
            <person name="Hori S."/>
            <person name="Arai W."/>
            <person name="Tsubouchi T."/>
            <person name="Morono Y."/>
            <person name="Uchiyama I."/>
            <person name="Ito T."/>
            <person name="Fujiyama A."/>
            <person name="Inagaki F."/>
            <person name="Takami H."/>
        </authorList>
    </citation>
    <scope>NUCLEOTIDE SEQUENCE</scope>
    <source>
        <strain evidence="1">Expedition CK06-06</strain>
    </source>
</reference>
<protein>
    <submittedName>
        <fullName evidence="1">Uncharacterized protein</fullName>
    </submittedName>
</protein>
<gene>
    <name evidence="1" type="ORF">S01H4_46489</name>
</gene>
<accession>X1B7E2</accession>
<organism evidence="1">
    <name type="scientific">marine sediment metagenome</name>
    <dbReference type="NCBI Taxonomy" id="412755"/>
    <lineage>
        <taxon>unclassified sequences</taxon>
        <taxon>metagenomes</taxon>
        <taxon>ecological metagenomes</taxon>
    </lineage>
</organism>
<name>X1B7E2_9ZZZZ</name>
<proteinExistence type="predicted"/>
<dbReference type="AlphaFoldDB" id="X1B7E2"/>
<sequence>MLVGIKIGLIDYKEKLEALKNDPPDFCEVHFTYNNKEEHEPIFAELKKRKIKAEFITGERSRKILCFLISLLRIEKSEMNQSSKSKNQLKLPK</sequence>
<comment type="caution">
    <text evidence="1">The sequence shown here is derived from an EMBL/GenBank/DDBJ whole genome shotgun (WGS) entry which is preliminary data.</text>
</comment>
<dbReference type="EMBL" id="BART01025986">
    <property type="protein sequence ID" value="GAG91694.1"/>
    <property type="molecule type" value="Genomic_DNA"/>
</dbReference>